<dbReference type="InterPro" id="IPR002143">
    <property type="entry name" value="Ribosomal_uL1"/>
</dbReference>
<comment type="caution">
    <text evidence="11">The sequence shown here is derived from an EMBL/GenBank/DDBJ whole genome shotgun (WGS) entry which is preliminary data.</text>
</comment>
<dbReference type="InterPro" id="IPR016095">
    <property type="entry name" value="Ribosomal_uL1_3-a/b-sand"/>
</dbReference>
<dbReference type="HAMAP" id="MF_01318_B">
    <property type="entry name" value="Ribosomal_uL1_B"/>
    <property type="match status" value="1"/>
</dbReference>
<dbReference type="SUPFAM" id="SSF56808">
    <property type="entry name" value="Ribosomal protein L1"/>
    <property type="match status" value="1"/>
</dbReference>
<dbReference type="GO" id="GO:0019843">
    <property type="term" value="F:rRNA binding"/>
    <property type="evidence" value="ECO:0007669"/>
    <property type="project" value="UniProtKB-UniRule"/>
</dbReference>
<evidence type="ECO:0000256" key="3">
    <source>
        <dbReference type="ARBA" id="ARBA00022730"/>
    </source>
</evidence>
<proteinExistence type="inferred from homology"/>
<dbReference type="InterPro" id="IPR023673">
    <property type="entry name" value="Ribosomal_uL1_CS"/>
</dbReference>
<dbReference type="PANTHER" id="PTHR36427:SF3">
    <property type="entry name" value="LARGE RIBOSOMAL SUBUNIT PROTEIN UL1M"/>
    <property type="match status" value="1"/>
</dbReference>
<dbReference type="Proteomes" id="UP000811545">
    <property type="component" value="Unassembled WGS sequence"/>
</dbReference>
<dbReference type="Gene3D" id="3.40.50.790">
    <property type="match status" value="1"/>
</dbReference>
<dbReference type="FunFam" id="3.40.50.790:FF:000001">
    <property type="entry name" value="50S ribosomal protein L1"/>
    <property type="match status" value="1"/>
</dbReference>
<comment type="function">
    <text evidence="9">Protein L1 is also a translational repressor protein, it controls the translation of the L11 operon by binding to its mRNA.</text>
</comment>
<dbReference type="GO" id="GO:0015934">
    <property type="term" value="C:large ribosomal subunit"/>
    <property type="evidence" value="ECO:0007669"/>
    <property type="project" value="InterPro"/>
</dbReference>
<keyword evidence="9" id="KW-0820">tRNA-binding</keyword>
<keyword evidence="3 9" id="KW-0699">rRNA-binding</keyword>
<keyword evidence="6 9" id="KW-0689">Ribosomal protein</keyword>
<evidence type="ECO:0000256" key="8">
    <source>
        <dbReference type="ARBA" id="ARBA00035241"/>
    </source>
</evidence>
<keyword evidence="2 9" id="KW-0678">Repressor</keyword>
<organism evidence="11 12">
    <name type="scientific">Psychracetigena formicireducens</name>
    <dbReference type="NCBI Taxonomy" id="2986056"/>
    <lineage>
        <taxon>Bacteria</taxon>
        <taxon>Bacillati</taxon>
        <taxon>Candidatus Lithacetigenota</taxon>
        <taxon>Candidatus Psychracetigena</taxon>
    </lineage>
</organism>
<dbReference type="PANTHER" id="PTHR36427">
    <property type="entry name" value="54S RIBOSOMAL PROTEIN L1, MITOCHONDRIAL"/>
    <property type="match status" value="1"/>
</dbReference>
<evidence type="ECO:0000313" key="12">
    <source>
        <dbReference type="Proteomes" id="UP000811545"/>
    </source>
</evidence>
<evidence type="ECO:0000256" key="6">
    <source>
        <dbReference type="ARBA" id="ARBA00022980"/>
    </source>
</evidence>
<evidence type="ECO:0000256" key="10">
    <source>
        <dbReference type="RuleBase" id="RU000659"/>
    </source>
</evidence>
<evidence type="ECO:0000256" key="5">
    <source>
        <dbReference type="ARBA" id="ARBA00022884"/>
    </source>
</evidence>
<dbReference type="EMBL" id="QLTW01000075">
    <property type="protein sequence ID" value="MBT9145324.1"/>
    <property type="molecule type" value="Genomic_DNA"/>
</dbReference>
<dbReference type="InterPro" id="IPR005878">
    <property type="entry name" value="Ribosom_uL1_bac-type"/>
</dbReference>
<evidence type="ECO:0000256" key="2">
    <source>
        <dbReference type="ARBA" id="ARBA00022491"/>
    </source>
</evidence>
<dbReference type="GO" id="GO:0000049">
    <property type="term" value="F:tRNA binding"/>
    <property type="evidence" value="ECO:0007669"/>
    <property type="project" value="UniProtKB-KW"/>
</dbReference>
<keyword evidence="7 9" id="KW-0687">Ribonucleoprotein</keyword>
<evidence type="ECO:0000256" key="4">
    <source>
        <dbReference type="ARBA" id="ARBA00022845"/>
    </source>
</evidence>
<comment type="similarity">
    <text evidence="1 9 10">Belongs to the universal ribosomal protein uL1 family.</text>
</comment>
<reference evidence="11 12" key="1">
    <citation type="journal article" date="2021" name="bioRxiv">
        <title>Unique metabolic strategies in Hadean analogues reveal hints for primordial physiology.</title>
        <authorList>
            <person name="Nobu M.K."/>
            <person name="Nakai R."/>
            <person name="Tamazawa S."/>
            <person name="Mori H."/>
            <person name="Toyoda A."/>
            <person name="Ijiri A."/>
            <person name="Suzuki S."/>
            <person name="Kurokawa K."/>
            <person name="Kamagata Y."/>
            <person name="Tamaki H."/>
        </authorList>
    </citation>
    <scope>NUCLEOTIDE SEQUENCE [LARGE SCALE GENOMIC DNA]</scope>
    <source>
        <strain evidence="11">BS525</strain>
    </source>
</reference>
<protein>
    <recommendedName>
        <fullName evidence="8 9">Large ribosomal subunit protein uL1</fullName>
    </recommendedName>
</protein>
<dbReference type="CDD" id="cd00403">
    <property type="entry name" value="Ribosomal_L1"/>
    <property type="match status" value="1"/>
</dbReference>
<evidence type="ECO:0000256" key="1">
    <source>
        <dbReference type="ARBA" id="ARBA00010531"/>
    </source>
</evidence>
<evidence type="ECO:0000256" key="7">
    <source>
        <dbReference type="ARBA" id="ARBA00023274"/>
    </source>
</evidence>
<keyword evidence="4 9" id="KW-0810">Translation regulation</keyword>
<dbReference type="AlphaFoldDB" id="A0A9E2BHU4"/>
<keyword evidence="5 9" id="KW-0694">RNA-binding</keyword>
<dbReference type="GO" id="GO:0003735">
    <property type="term" value="F:structural constituent of ribosome"/>
    <property type="evidence" value="ECO:0007669"/>
    <property type="project" value="InterPro"/>
</dbReference>
<dbReference type="NCBIfam" id="TIGR01169">
    <property type="entry name" value="rplA_bact"/>
    <property type="match status" value="1"/>
</dbReference>
<dbReference type="InterPro" id="IPR023674">
    <property type="entry name" value="Ribosomal_uL1-like"/>
</dbReference>
<gene>
    <name evidence="9 11" type="primary">rplA</name>
    <name evidence="11" type="ORF">DDT42_01194</name>
</gene>
<sequence>MGKKLQEARTKVETKLYEPLEAIKLLKENAFAKFDETVEVAVKLGVDPRQSDQNVRSTVVLPHGSGKVVRVLVFTKGEKAKEALDSGADFVGAEELVQKIQEGWLDFDVAIATPDVMSLLGKLGKLLGPRGLMPNPKTGTVTFDLAKAIKEYKAGKIEFRVDKGANVHAPLGKVSFSENLLIENFHAFIDALNKAKPPAAKGQYIKKVFLSSTMGPGIRLDPKKVLTVSAKA</sequence>
<dbReference type="Pfam" id="PF00687">
    <property type="entry name" value="Ribosomal_L1"/>
    <property type="match status" value="1"/>
</dbReference>
<name>A0A9E2BHU4_PSYF1</name>
<dbReference type="PIRSF" id="PIRSF002155">
    <property type="entry name" value="Ribosomal_L1"/>
    <property type="match status" value="1"/>
</dbReference>
<dbReference type="PROSITE" id="PS01199">
    <property type="entry name" value="RIBOSOMAL_L1"/>
    <property type="match status" value="1"/>
</dbReference>
<dbReference type="GO" id="GO:0006412">
    <property type="term" value="P:translation"/>
    <property type="evidence" value="ECO:0007669"/>
    <property type="project" value="UniProtKB-UniRule"/>
</dbReference>
<accession>A0A9E2BHU4</accession>
<dbReference type="InterPro" id="IPR028364">
    <property type="entry name" value="Ribosomal_uL1/biogenesis"/>
</dbReference>
<evidence type="ECO:0000313" key="11">
    <source>
        <dbReference type="EMBL" id="MBT9145324.1"/>
    </source>
</evidence>
<comment type="subunit">
    <text evidence="9">Part of the 50S ribosomal subunit.</text>
</comment>
<dbReference type="GO" id="GO:0006417">
    <property type="term" value="P:regulation of translation"/>
    <property type="evidence" value="ECO:0007669"/>
    <property type="project" value="UniProtKB-KW"/>
</dbReference>
<comment type="function">
    <text evidence="9">Binds directly to 23S rRNA. The L1 stalk is quite mobile in the ribosome, and is involved in E site tRNA release.</text>
</comment>
<dbReference type="Gene3D" id="3.30.190.20">
    <property type="match status" value="1"/>
</dbReference>
<evidence type="ECO:0000256" key="9">
    <source>
        <dbReference type="HAMAP-Rule" id="MF_01318"/>
    </source>
</evidence>